<evidence type="ECO:0000256" key="1">
    <source>
        <dbReference type="SAM" id="Coils"/>
    </source>
</evidence>
<dbReference type="EMBL" id="CZBL01000002">
    <property type="protein sequence ID" value="CUP69752.1"/>
    <property type="molecule type" value="Genomic_DNA"/>
</dbReference>
<dbReference type="Proteomes" id="UP000095725">
    <property type="component" value="Unassembled WGS sequence"/>
</dbReference>
<name>A0A174Q8U4_9BACE</name>
<organism evidence="2 3">
    <name type="scientific">Bacteroides caccae</name>
    <dbReference type="NCBI Taxonomy" id="47678"/>
    <lineage>
        <taxon>Bacteria</taxon>
        <taxon>Pseudomonadati</taxon>
        <taxon>Bacteroidota</taxon>
        <taxon>Bacteroidia</taxon>
        <taxon>Bacteroidales</taxon>
        <taxon>Bacteroidaceae</taxon>
        <taxon>Bacteroides</taxon>
    </lineage>
</organism>
<gene>
    <name evidence="2" type="ORF">ERS852558_00801</name>
</gene>
<sequence length="101" mass="11352">MELQAMTKAQLIDKVEELSTNLDKSTIDGAELKAKAIENEKIIKELRAENESLKNEVKVQKESTDMYKGWWQSESNKLAKVKESLNAASVVLRAITNEATN</sequence>
<evidence type="ECO:0000313" key="2">
    <source>
        <dbReference type="EMBL" id="CUP69752.1"/>
    </source>
</evidence>
<feature type="coiled-coil region" evidence="1">
    <location>
        <begin position="8"/>
        <end position="63"/>
    </location>
</feature>
<accession>A0A174Q8U4</accession>
<dbReference type="AlphaFoldDB" id="A0A174Q8U4"/>
<dbReference type="RefSeq" id="WP_055255923.1">
    <property type="nucleotide sequence ID" value="NZ_CZBL01000002.1"/>
</dbReference>
<evidence type="ECO:0000313" key="3">
    <source>
        <dbReference type="Proteomes" id="UP000095725"/>
    </source>
</evidence>
<protein>
    <submittedName>
        <fullName evidence="2">Uncharacterized protein</fullName>
    </submittedName>
</protein>
<reference evidence="2 3" key="1">
    <citation type="submission" date="2015-09" db="EMBL/GenBank/DDBJ databases">
        <authorList>
            <consortium name="Pathogen Informatics"/>
        </authorList>
    </citation>
    <scope>NUCLEOTIDE SEQUENCE [LARGE SCALE GENOMIC DNA]</scope>
    <source>
        <strain evidence="2 3">2789STDY5834946</strain>
    </source>
</reference>
<proteinExistence type="predicted"/>
<keyword evidence="1" id="KW-0175">Coiled coil</keyword>